<dbReference type="HOGENOM" id="CLU_708121_0_0_1"/>
<accession>R7S5N7</accession>
<gene>
    <name evidence="2" type="ORF">PUNSTDRAFT_138431</name>
</gene>
<feature type="region of interest" description="Disordered" evidence="1">
    <location>
        <begin position="181"/>
        <end position="200"/>
    </location>
</feature>
<organism evidence="2 3">
    <name type="scientific">Punctularia strigosozonata (strain HHB-11173)</name>
    <name type="common">White-rot fungus</name>
    <dbReference type="NCBI Taxonomy" id="741275"/>
    <lineage>
        <taxon>Eukaryota</taxon>
        <taxon>Fungi</taxon>
        <taxon>Dikarya</taxon>
        <taxon>Basidiomycota</taxon>
        <taxon>Agaricomycotina</taxon>
        <taxon>Agaricomycetes</taxon>
        <taxon>Corticiales</taxon>
        <taxon>Punctulariaceae</taxon>
        <taxon>Punctularia</taxon>
    </lineage>
</organism>
<dbReference type="KEGG" id="psq:PUNSTDRAFT_138431"/>
<sequence>MARHSDYSIDSGGLVRASFEPPGAHLVFGPAVAARPTVLRQSKDINTPFPTNFRAFPRQRDHRAVEQETQTGLLVSRFGCPYGGLSSRSSIAQSSDPNVRAGPNYDSRAPRQIVGPTVFVPTYTRPPPSAEWAQPPKRSITPPSPSDELPPPSLAELTSLEYAQAISSFVSDFWKPRPGVQLSDGWEEPPPLPPRIPPRSPLDFSALDALGDRPFSLWGSKTIIYPEEVLFQGPPEVLPYSDPIRQHLEEHVPSYLQMSVETKAVGGIQASESLLPYALDPSHSPLAHEGLEYVSSSMSAKSFDDFAWPTDIRVQRSEHQGLQNLTMQEPSGMPLFKIINMNVESRHPPRHRTSKHPSFYTSTQPPYEIISTFALIRRLLFPQRKIRSGN</sequence>
<dbReference type="Proteomes" id="UP000054196">
    <property type="component" value="Unassembled WGS sequence"/>
</dbReference>
<dbReference type="EMBL" id="JH687553">
    <property type="protein sequence ID" value="EIN04786.1"/>
    <property type="molecule type" value="Genomic_DNA"/>
</dbReference>
<keyword evidence="3" id="KW-1185">Reference proteome</keyword>
<evidence type="ECO:0000313" key="2">
    <source>
        <dbReference type="EMBL" id="EIN04786.1"/>
    </source>
</evidence>
<proteinExistence type="predicted"/>
<feature type="compositionally biased region" description="Pro residues" evidence="1">
    <location>
        <begin position="142"/>
        <end position="153"/>
    </location>
</feature>
<dbReference type="GeneID" id="18880078"/>
<feature type="region of interest" description="Disordered" evidence="1">
    <location>
        <begin position="88"/>
        <end position="111"/>
    </location>
</feature>
<feature type="region of interest" description="Disordered" evidence="1">
    <location>
        <begin position="125"/>
        <end position="153"/>
    </location>
</feature>
<reference evidence="3" key="1">
    <citation type="journal article" date="2012" name="Science">
        <title>The Paleozoic origin of enzymatic lignin decomposition reconstructed from 31 fungal genomes.</title>
        <authorList>
            <person name="Floudas D."/>
            <person name="Binder M."/>
            <person name="Riley R."/>
            <person name="Barry K."/>
            <person name="Blanchette R.A."/>
            <person name="Henrissat B."/>
            <person name="Martinez A.T."/>
            <person name="Otillar R."/>
            <person name="Spatafora J.W."/>
            <person name="Yadav J.S."/>
            <person name="Aerts A."/>
            <person name="Benoit I."/>
            <person name="Boyd A."/>
            <person name="Carlson A."/>
            <person name="Copeland A."/>
            <person name="Coutinho P.M."/>
            <person name="de Vries R.P."/>
            <person name="Ferreira P."/>
            <person name="Findley K."/>
            <person name="Foster B."/>
            <person name="Gaskell J."/>
            <person name="Glotzer D."/>
            <person name="Gorecki P."/>
            <person name="Heitman J."/>
            <person name="Hesse C."/>
            <person name="Hori C."/>
            <person name="Igarashi K."/>
            <person name="Jurgens J.A."/>
            <person name="Kallen N."/>
            <person name="Kersten P."/>
            <person name="Kohler A."/>
            <person name="Kuees U."/>
            <person name="Kumar T.K.A."/>
            <person name="Kuo A."/>
            <person name="LaButti K."/>
            <person name="Larrondo L.F."/>
            <person name="Lindquist E."/>
            <person name="Ling A."/>
            <person name="Lombard V."/>
            <person name="Lucas S."/>
            <person name="Lundell T."/>
            <person name="Martin R."/>
            <person name="McLaughlin D.J."/>
            <person name="Morgenstern I."/>
            <person name="Morin E."/>
            <person name="Murat C."/>
            <person name="Nagy L.G."/>
            <person name="Nolan M."/>
            <person name="Ohm R.A."/>
            <person name="Patyshakuliyeva A."/>
            <person name="Rokas A."/>
            <person name="Ruiz-Duenas F.J."/>
            <person name="Sabat G."/>
            <person name="Salamov A."/>
            <person name="Samejima M."/>
            <person name="Schmutz J."/>
            <person name="Slot J.C."/>
            <person name="St John F."/>
            <person name="Stenlid J."/>
            <person name="Sun H."/>
            <person name="Sun S."/>
            <person name="Syed K."/>
            <person name="Tsang A."/>
            <person name="Wiebenga A."/>
            <person name="Young D."/>
            <person name="Pisabarro A."/>
            <person name="Eastwood D.C."/>
            <person name="Martin F."/>
            <person name="Cullen D."/>
            <person name="Grigoriev I.V."/>
            <person name="Hibbett D.S."/>
        </authorList>
    </citation>
    <scope>NUCLEOTIDE SEQUENCE [LARGE SCALE GENOMIC DNA]</scope>
    <source>
        <strain evidence="3">HHB-11173 SS5</strain>
    </source>
</reference>
<evidence type="ECO:0000313" key="3">
    <source>
        <dbReference type="Proteomes" id="UP000054196"/>
    </source>
</evidence>
<protein>
    <submittedName>
        <fullName evidence="2">Uncharacterized protein</fullName>
    </submittedName>
</protein>
<dbReference type="AlphaFoldDB" id="R7S5N7"/>
<feature type="compositionally biased region" description="Polar residues" evidence="1">
    <location>
        <begin position="88"/>
        <end position="97"/>
    </location>
</feature>
<feature type="compositionally biased region" description="Pro residues" evidence="1">
    <location>
        <begin position="188"/>
        <end position="200"/>
    </location>
</feature>
<evidence type="ECO:0000256" key="1">
    <source>
        <dbReference type="SAM" id="MobiDB-lite"/>
    </source>
</evidence>
<dbReference type="RefSeq" id="XP_007388179.1">
    <property type="nucleotide sequence ID" value="XM_007388117.1"/>
</dbReference>
<name>R7S5N7_PUNST</name>